<organism evidence="5 6">
    <name type="scientific">Paeniglutamicibacter antarcticus</name>
    <dbReference type="NCBI Taxonomy" id="494023"/>
    <lineage>
        <taxon>Bacteria</taxon>
        <taxon>Bacillati</taxon>
        <taxon>Actinomycetota</taxon>
        <taxon>Actinomycetes</taxon>
        <taxon>Micrococcales</taxon>
        <taxon>Micrococcaceae</taxon>
        <taxon>Paeniglutamicibacter</taxon>
    </lineage>
</organism>
<proteinExistence type="predicted"/>
<feature type="domain" description="HTH gntR-type" evidence="4">
    <location>
        <begin position="14"/>
        <end position="81"/>
    </location>
</feature>
<evidence type="ECO:0000256" key="3">
    <source>
        <dbReference type="ARBA" id="ARBA00023163"/>
    </source>
</evidence>
<comment type="caution">
    <text evidence="5">The sequence shown here is derived from an EMBL/GenBank/DDBJ whole genome shotgun (WGS) entry which is preliminary data.</text>
</comment>
<dbReference type="PANTHER" id="PTHR43537:SF24">
    <property type="entry name" value="GLUCONATE OPERON TRANSCRIPTIONAL REPRESSOR"/>
    <property type="match status" value="1"/>
</dbReference>
<reference evidence="6" key="1">
    <citation type="journal article" date="2019" name="Int. J. Syst. Evol. Microbiol.">
        <title>The Global Catalogue of Microorganisms (GCM) 10K type strain sequencing project: providing services to taxonomists for standard genome sequencing and annotation.</title>
        <authorList>
            <consortium name="The Broad Institute Genomics Platform"/>
            <consortium name="The Broad Institute Genome Sequencing Center for Infectious Disease"/>
            <person name="Wu L."/>
            <person name="Ma J."/>
        </authorList>
    </citation>
    <scope>NUCLEOTIDE SEQUENCE [LARGE SCALE GENOMIC DNA]</scope>
    <source>
        <strain evidence="6">JCM 18952</strain>
    </source>
</reference>
<dbReference type="Gene3D" id="1.20.120.530">
    <property type="entry name" value="GntR ligand-binding domain-like"/>
    <property type="match status" value="1"/>
</dbReference>
<accession>A0ABP9TTW3</accession>
<dbReference type="EMBL" id="BAABLK010000094">
    <property type="protein sequence ID" value="GAA5229117.1"/>
    <property type="molecule type" value="Genomic_DNA"/>
</dbReference>
<name>A0ABP9TTW3_9MICC</name>
<protein>
    <submittedName>
        <fullName evidence="5">GntR family transcriptional regulator</fullName>
    </submittedName>
</protein>
<evidence type="ECO:0000313" key="6">
    <source>
        <dbReference type="Proteomes" id="UP001501257"/>
    </source>
</evidence>
<dbReference type="Proteomes" id="UP001501257">
    <property type="component" value="Unassembled WGS sequence"/>
</dbReference>
<dbReference type="InterPro" id="IPR036388">
    <property type="entry name" value="WH-like_DNA-bd_sf"/>
</dbReference>
<dbReference type="SMART" id="SM00345">
    <property type="entry name" value="HTH_GNTR"/>
    <property type="match status" value="1"/>
</dbReference>
<keyword evidence="2" id="KW-0238">DNA-binding</keyword>
<dbReference type="Gene3D" id="1.10.10.10">
    <property type="entry name" value="Winged helix-like DNA-binding domain superfamily/Winged helix DNA-binding domain"/>
    <property type="match status" value="1"/>
</dbReference>
<dbReference type="PRINTS" id="PR00035">
    <property type="entry name" value="HTHGNTR"/>
</dbReference>
<keyword evidence="3" id="KW-0804">Transcription</keyword>
<dbReference type="CDD" id="cd07377">
    <property type="entry name" value="WHTH_GntR"/>
    <property type="match status" value="1"/>
</dbReference>
<sequence length="242" mass="26841">MTSSDSRTLPYRGQSLADQVMNYVRHAVLTGEMKTGQLYSVHQLAELLGVSRSPVRQGLLNLEEAGLIEFSRNRGFRVVSTSPHDMAEIFSLRLAIEVPAAQRAARACTEELATGMDTLEARMQVASEDDAEELFFSLDHQLHELIMGAARSHRGREIVSRLRGATRMQGVSTAGKERTLQDILAEHTPVIEAIKSGQAEEAATAMRRHLTTTGQLLVAQAIDDQGMDLDADELWRDYTEDY</sequence>
<dbReference type="PANTHER" id="PTHR43537">
    <property type="entry name" value="TRANSCRIPTIONAL REGULATOR, GNTR FAMILY"/>
    <property type="match status" value="1"/>
</dbReference>
<dbReference type="InterPro" id="IPR008920">
    <property type="entry name" value="TF_FadR/GntR_C"/>
</dbReference>
<dbReference type="SMART" id="SM00895">
    <property type="entry name" value="FCD"/>
    <property type="match status" value="1"/>
</dbReference>
<gene>
    <name evidence="5" type="ORF">GCM10025778_36560</name>
</gene>
<dbReference type="RefSeq" id="WP_210100938.1">
    <property type="nucleotide sequence ID" value="NZ_BAABLK010000094.1"/>
</dbReference>
<dbReference type="Pfam" id="PF07729">
    <property type="entry name" value="FCD"/>
    <property type="match status" value="1"/>
</dbReference>
<dbReference type="InterPro" id="IPR011711">
    <property type="entry name" value="GntR_C"/>
</dbReference>
<dbReference type="InterPro" id="IPR036390">
    <property type="entry name" value="WH_DNA-bd_sf"/>
</dbReference>
<keyword evidence="6" id="KW-1185">Reference proteome</keyword>
<dbReference type="PROSITE" id="PS50949">
    <property type="entry name" value="HTH_GNTR"/>
    <property type="match status" value="1"/>
</dbReference>
<dbReference type="Pfam" id="PF00392">
    <property type="entry name" value="GntR"/>
    <property type="match status" value="1"/>
</dbReference>
<evidence type="ECO:0000259" key="4">
    <source>
        <dbReference type="PROSITE" id="PS50949"/>
    </source>
</evidence>
<dbReference type="InterPro" id="IPR000524">
    <property type="entry name" value="Tscrpt_reg_HTH_GntR"/>
</dbReference>
<evidence type="ECO:0000256" key="2">
    <source>
        <dbReference type="ARBA" id="ARBA00023125"/>
    </source>
</evidence>
<evidence type="ECO:0000313" key="5">
    <source>
        <dbReference type="EMBL" id="GAA5229117.1"/>
    </source>
</evidence>
<keyword evidence="1" id="KW-0805">Transcription regulation</keyword>
<dbReference type="SUPFAM" id="SSF48008">
    <property type="entry name" value="GntR ligand-binding domain-like"/>
    <property type="match status" value="1"/>
</dbReference>
<dbReference type="SUPFAM" id="SSF46785">
    <property type="entry name" value="Winged helix' DNA-binding domain"/>
    <property type="match status" value="1"/>
</dbReference>
<evidence type="ECO:0000256" key="1">
    <source>
        <dbReference type="ARBA" id="ARBA00023015"/>
    </source>
</evidence>